<dbReference type="AlphaFoldDB" id="A0AAJ0HRQ8"/>
<evidence type="ECO:0000313" key="10">
    <source>
        <dbReference type="Proteomes" id="UP001275084"/>
    </source>
</evidence>
<dbReference type="GO" id="GO:0006506">
    <property type="term" value="P:GPI anchor biosynthetic process"/>
    <property type="evidence" value="ECO:0007669"/>
    <property type="project" value="UniProtKB-KW"/>
</dbReference>
<dbReference type="EMBL" id="JAUIQD010000002">
    <property type="protein sequence ID" value="KAK3360046.1"/>
    <property type="molecule type" value="Genomic_DNA"/>
</dbReference>
<comment type="subcellular location">
    <subcellularLocation>
        <location evidence="1">Endoplasmic reticulum membrane</location>
        <topology evidence="1">Multi-pass membrane protein</topology>
    </subcellularLocation>
</comment>
<evidence type="ECO:0000256" key="3">
    <source>
        <dbReference type="ARBA" id="ARBA00022502"/>
    </source>
</evidence>
<keyword evidence="6 8" id="KW-1133">Transmembrane helix</keyword>
<organism evidence="9 10">
    <name type="scientific">Lasiosphaeria hispida</name>
    <dbReference type="NCBI Taxonomy" id="260671"/>
    <lineage>
        <taxon>Eukaryota</taxon>
        <taxon>Fungi</taxon>
        <taxon>Dikarya</taxon>
        <taxon>Ascomycota</taxon>
        <taxon>Pezizomycotina</taxon>
        <taxon>Sordariomycetes</taxon>
        <taxon>Sordariomycetidae</taxon>
        <taxon>Sordariales</taxon>
        <taxon>Lasiosphaeriaceae</taxon>
        <taxon>Lasiosphaeria</taxon>
    </lineage>
</organism>
<evidence type="ECO:0000256" key="4">
    <source>
        <dbReference type="ARBA" id="ARBA00022692"/>
    </source>
</evidence>
<evidence type="ECO:0000256" key="1">
    <source>
        <dbReference type="ARBA" id="ARBA00004477"/>
    </source>
</evidence>
<dbReference type="GO" id="GO:0005789">
    <property type="term" value="C:endoplasmic reticulum membrane"/>
    <property type="evidence" value="ECO:0007669"/>
    <property type="project" value="UniProtKB-SubCell"/>
</dbReference>
<proteinExistence type="predicted"/>
<evidence type="ECO:0000256" key="8">
    <source>
        <dbReference type="SAM" id="Phobius"/>
    </source>
</evidence>
<evidence type="ECO:0000256" key="6">
    <source>
        <dbReference type="ARBA" id="ARBA00022989"/>
    </source>
</evidence>
<feature type="transmembrane region" description="Helical" evidence="8">
    <location>
        <begin position="210"/>
        <end position="229"/>
    </location>
</feature>
<dbReference type="Proteomes" id="UP001275084">
    <property type="component" value="Unassembled WGS sequence"/>
</dbReference>
<evidence type="ECO:0000256" key="5">
    <source>
        <dbReference type="ARBA" id="ARBA00022824"/>
    </source>
</evidence>
<reference evidence="9" key="2">
    <citation type="submission" date="2023-06" db="EMBL/GenBank/DDBJ databases">
        <authorList>
            <consortium name="Lawrence Berkeley National Laboratory"/>
            <person name="Haridas S."/>
            <person name="Hensen N."/>
            <person name="Bonometti L."/>
            <person name="Westerberg I."/>
            <person name="Brannstrom I.O."/>
            <person name="Guillou S."/>
            <person name="Cros-Aarteil S."/>
            <person name="Calhoun S."/>
            <person name="Kuo A."/>
            <person name="Mondo S."/>
            <person name="Pangilinan J."/>
            <person name="Riley R."/>
            <person name="Labutti K."/>
            <person name="Andreopoulos B."/>
            <person name="Lipzen A."/>
            <person name="Chen C."/>
            <person name="Yanf M."/>
            <person name="Daum C."/>
            <person name="Ng V."/>
            <person name="Clum A."/>
            <person name="Steindorff A."/>
            <person name="Ohm R."/>
            <person name="Martin F."/>
            <person name="Silar P."/>
            <person name="Natvig D."/>
            <person name="Lalanne C."/>
            <person name="Gautier V."/>
            <person name="Ament-Velasquez S.L."/>
            <person name="Kruys A."/>
            <person name="Hutchinson M.I."/>
            <person name="Powell A.J."/>
            <person name="Barry K."/>
            <person name="Miller A.N."/>
            <person name="Grigoriev I.V."/>
            <person name="Debuchy R."/>
            <person name="Gladieux P."/>
            <person name="Thoren M.H."/>
            <person name="Johannesson H."/>
        </authorList>
    </citation>
    <scope>NUCLEOTIDE SEQUENCE</scope>
    <source>
        <strain evidence="9">CBS 955.72</strain>
    </source>
</reference>
<accession>A0AAJ0HRQ8</accession>
<evidence type="ECO:0000313" key="9">
    <source>
        <dbReference type="EMBL" id="KAK3360046.1"/>
    </source>
</evidence>
<keyword evidence="7 8" id="KW-0472">Membrane</keyword>
<keyword evidence="4 8" id="KW-0812">Transmembrane</keyword>
<feature type="transmembrane region" description="Helical" evidence="8">
    <location>
        <begin position="136"/>
        <end position="159"/>
    </location>
</feature>
<feature type="transmembrane region" description="Helical" evidence="8">
    <location>
        <begin position="171"/>
        <end position="190"/>
    </location>
</feature>
<comment type="caution">
    <text evidence="9">The sequence shown here is derived from an EMBL/GenBank/DDBJ whole genome shotgun (WGS) entry which is preliminary data.</text>
</comment>
<sequence length="268" mass="27960">MPLIDPVTMSSSIAKGAVAQAQAQAQVQSPSKGKEASWTLLPVQIKQTPAAQAARHSLPALLAALFVFRFDALVTDPVSTMITAIPAVAALQLGYALVCLPVVGSQTAKPGRKPRPGEKNLKKIVNSDGTSPNAPIATLLSLLLTLFSTPLLHAAMVLFGAPALSHTAHTLLCAAHLAVLALFPLFYAHGVDGAAWVALASFRAPLDEPFGGLAGALVGAWLGAVPIPLDWDREWQRWPVTILCGIYGGYLLGRVLGGTVGFGRRLAA</sequence>
<evidence type="ECO:0000256" key="2">
    <source>
        <dbReference type="ARBA" id="ARBA00004687"/>
    </source>
</evidence>
<feature type="transmembrane region" description="Helical" evidence="8">
    <location>
        <begin position="81"/>
        <end position="103"/>
    </location>
</feature>
<dbReference type="Pfam" id="PF06699">
    <property type="entry name" value="PIG-F"/>
    <property type="match status" value="1"/>
</dbReference>
<reference evidence="9" key="1">
    <citation type="journal article" date="2023" name="Mol. Phylogenet. Evol.">
        <title>Genome-scale phylogeny and comparative genomics of the fungal order Sordariales.</title>
        <authorList>
            <person name="Hensen N."/>
            <person name="Bonometti L."/>
            <person name="Westerberg I."/>
            <person name="Brannstrom I.O."/>
            <person name="Guillou S."/>
            <person name="Cros-Aarteil S."/>
            <person name="Calhoun S."/>
            <person name="Haridas S."/>
            <person name="Kuo A."/>
            <person name="Mondo S."/>
            <person name="Pangilinan J."/>
            <person name="Riley R."/>
            <person name="LaButti K."/>
            <person name="Andreopoulos B."/>
            <person name="Lipzen A."/>
            <person name="Chen C."/>
            <person name="Yan M."/>
            <person name="Daum C."/>
            <person name="Ng V."/>
            <person name="Clum A."/>
            <person name="Steindorff A."/>
            <person name="Ohm R.A."/>
            <person name="Martin F."/>
            <person name="Silar P."/>
            <person name="Natvig D.O."/>
            <person name="Lalanne C."/>
            <person name="Gautier V."/>
            <person name="Ament-Velasquez S.L."/>
            <person name="Kruys A."/>
            <person name="Hutchinson M.I."/>
            <person name="Powell A.J."/>
            <person name="Barry K."/>
            <person name="Miller A.N."/>
            <person name="Grigoriev I.V."/>
            <person name="Debuchy R."/>
            <person name="Gladieux P."/>
            <person name="Hiltunen Thoren M."/>
            <person name="Johannesson H."/>
        </authorList>
    </citation>
    <scope>NUCLEOTIDE SEQUENCE</scope>
    <source>
        <strain evidence="9">CBS 955.72</strain>
    </source>
</reference>
<protein>
    <submittedName>
        <fullName evidence="9">GPI biosynthesis protein family Pig-F-domain-containing protein</fullName>
    </submittedName>
</protein>
<name>A0AAJ0HRQ8_9PEZI</name>
<evidence type="ECO:0000256" key="7">
    <source>
        <dbReference type="ARBA" id="ARBA00023136"/>
    </source>
</evidence>
<keyword evidence="10" id="KW-1185">Reference proteome</keyword>
<gene>
    <name evidence="9" type="ORF">B0T25DRAFT_515438</name>
</gene>
<keyword evidence="5" id="KW-0256">Endoplasmic reticulum</keyword>
<comment type="pathway">
    <text evidence="2">Glycolipid biosynthesis; glycosylphosphatidylinositol-anchor biosynthesis.</text>
</comment>
<dbReference type="InterPro" id="IPR009580">
    <property type="entry name" value="GPI_biosynthesis_protein_Pig-F"/>
</dbReference>
<keyword evidence="3" id="KW-0337">GPI-anchor biosynthesis</keyword>